<dbReference type="InterPro" id="IPR013083">
    <property type="entry name" value="Znf_RING/FYVE/PHD"/>
</dbReference>
<reference evidence="19" key="2">
    <citation type="submission" date="2025-09" db="UniProtKB">
        <authorList>
            <consortium name="Ensembl"/>
        </authorList>
    </citation>
    <scope>IDENTIFICATION</scope>
</reference>
<dbReference type="InterPro" id="IPR019786">
    <property type="entry name" value="Zinc_finger_PHD-type_CS"/>
</dbReference>
<dbReference type="InterPro" id="IPR037869">
    <property type="entry name" value="Spp1/CFP1"/>
</dbReference>
<evidence type="ECO:0000256" key="9">
    <source>
        <dbReference type="ARBA" id="ARBA00023242"/>
    </source>
</evidence>
<feature type="domain" description="PHD-type" evidence="17">
    <location>
        <begin position="21"/>
        <end position="71"/>
    </location>
</feature>
<feature type="compositionally biased region" description="Basic and acidic residues" evidence="16">
    <location>
        <begin position="272"/>
        <end position="283"/>
    </location>
</feature>
<evidence type="ECO:0000256" key="6">
    <source>
        <dbReference type="ARBA" id="ARBA00023015"/>
    </source>
</evidence>
<keyword evidence="4 14" id="KW-0863">Zinc-finger</keyword>
<dbReference type="Gene3D" id="3.30.40.10">
    <property type="entry name" value="Zinc/RING finger domain, C3HC4 (zinc finger)"/>
    <property type="match status" value="1"/>
</dbReference>
<dbReference type="PROSITE" id="PS01359">
    <property type="entry name" value="ZF_PHD_1"/>
    <property type="match status" value="1"/>
</dbReference>
<dbReference type="InterPro" id="IPR001965">
    <property type="entry name" value="Znf_PHD"/>
</dbReference>
<dbReference type="SUPFAM" id="SSF57903">
    <property type="entry name" value="FYVE/PHD zinc finger"/>
    <property type="match status" value="1"/>
</dbReference>
<evidence type="ECO:0000313" key="19">
    <source>
        <dbReference type="Ensembl" id="ENSCCRP00000077822.2"/>
    </source>
</evidence>
<comment type="function">
    <text evidence="11">Transcriptional activator that exhibits a unique DNA binding specificity for CpG unmethylated motifs with a preference for CpGG.</text>
</comment>
<dbReference type="OMA" id="KHIELCW"/>
<proteinExistence type="predicted"/>
<dbReference type="Proteomes" id="UP001108240">
    <property type="component" value="Unplaced"/>
</dbReference>
<dbReference type="InterPro" id="IPR022056">
    <property type="entry name" value="CpG-bd_C"/>
</dbReference>
<dbReference type="PROSITE" id="PS50016">
    <property type="entry name" value="ZF_PHD_2"/>
    <property type="match status" value="1"/>
</dbReference>
<keyword evidence="20" id="KW-1185">Reference proteome</keyword>
<evidence type="ECO:0000256" key="7">
    <source>
        <dbReference type="ARBA" id="ARBA00023125"/>
    </source>
</evidence>
<reference evidence="19" key="1">
    <citation type="submission" date="2025-08" db="UniProtKB">
        <authorList>
            <consortium name="Ensembl"/>
        </authorList>
    </citation>
    <scope>IDENTIFICATION</scope>
</reference>
<evidence type="ECO:0000256" key="14">
    <source>
        <dbReference type="PROSITE-ProRule" id="PRU00509"/>
    </source>
</evidence>
<dbReference type="GO" id="GO:0008270">
    <property type="term" value="F:zinc ion binding"/>
    <property type="evidence" value="ECO:0007669"/>
    <property type="project" value="UniProtKB-KW"/>
</dbReference>
<keyword evidence="15" id="KW-0175">Coiled coil</keyword>
<evidence type="ECO:0000313" key="20">
    <source>
        <dbReference type="Proteomes" id="UP001108240"/>
    </source>
</evidence>
<keyword evidence="7" id="KW-0238">DNA-binding</keyword>
<feature type="coiled-coil region" evidence="15">
    <location>
        <begin position="343"/>
        <end position="391"/>
    </location>
</feature>
<evidence type="ECO:0000256" key="16">
    <source>
        <dbReference type="SAM" id="MobiDB-lite"/>
    </source>
</evidence>
<evidence type="ECO:0000256" key="3">
    <source>
        <dbReference type="ARBA" id="ARBA00022723"/>
    </source>
</evidence>
<feature type="region of interest" description="Disordered" evidence="16">
    <location>
        <begin position="215"/>
        <end position="284"/>
    </location>
</feature>
<dbReference type="Pfam" id="PF02008">
    <property type="entry name" value="zf-CXXC"/>
    <property type="match status" value="1"/>
</dbReference>
<dbReference type="CDD" id="cd15553">
    <property type="entry name" value="PHD_Cfp1"/>
    <property type="match status" value="1"/>
</dbReference>
<organism evidence="19 20">
    <name type="scientific">Cyprinus carpio carpio</name>
    <dbReference type="NCBI Taxonomy" id="630221"/>
    <lineage>
        <taxon>Eukaryota</taxon>
        <taxon>Metazoa</taxon>
        <taxon>Chordata</taxon>
        <taxon>Craniata</taxon>
        <taxon>Vertebrata</taxon>
        <taxon>Euteleostomi</taxon>
        <taxon>Actinopterygii</taxon>
        <taxon>Neopterygii</taxon>
        <taxon>Teleostei</taxon>
        <taxon>Ostariophysi</taxon>
        <taxon>Cypriniformes</taxon>
        <taxon>Cyprinidae</taxon>
        <taxon>Cyprininae</taxon>
        <taxon>Cyprinus</taxon>
    </lineage>
</organism>
<dbReference type="PANTHER" id="PTHR46174:SF4">
    <property type="entry name" value="CXXC-TYPE ZINC FINGER PROTEIN 1"/>
    <property type="match status" value="1"/>
</dbReference>
<dbReference type="Pfam" id="PF00628">
    <property type="entry name" value="PHD"/>
    <property type="match status" value="1"/>
</dbReference>
<dbReference type="GO" id="GO:0048188">
    <property type="term" value="C:Set1C/COMPASS complex"/>
    <property type="evidence" value="ECO:0007669"/>
    <property type="project" value="InterPro"/>
</dbReference>
<evidence type="ECO:0000256" key="11">
    <source>
        <dbReference type="ARBA" id="ARBA00056449"/>
    </source>
</evidence>
<protein>
    <recommendedName>
        <fullName evidence="10">CXXC-type zinc finger protein 1</fullName>
    </recommendedName>
    <alternativeName>
        <fullName evidence="12">CpG-binding protein</fullName>
    </alternativeName>
    <alternativeName>
        <fullName evidence="13">PHD finger and CXXC domain-containing protein 1</fullName>
    </alternativeName>
</protein>
<feature type="compositionally biased region" description="Basic residues" evidence="16">
    <location>
        <begin position="257"/>
        <end position="271"/>
    </location>
</feature>
<dbReference type="InterPro" id="IPR002857">
    <property type="entry name" value="Znf_CXXC"/>
</dbReference>
<evidence type="ECO:0000256" key="5">
    <source>
        <dbReference type="ARBA" id="ARBA00022833"/>
    </source>
</evidence>
<keyword evidence="9" id="KW-0539">Nucleus</keyword>
<evidence type="ECO:0000256" key="10">
    <source>
        <dbReference type="ARBA" id="ARBA00023828"/>
    </source>
</evidence>
<dbReference type="PANTHER" id="PTHR46174">
    <property type="entry name" value="CXXC-TYPE ZINC FINGER PROTEIN 1"/>
    <property type="match status" value="1"/>
</dbReference>
<evidence type="ECO:0000256" key="1">
    <source>
        <dbReference type="ARBA" id="ARBA00004123"/>
    </source>
</evidence>
<evidence type="ECO:0000256" key="4">
    <source>
        <dbReference type="ARBA" id="ARBA00022771"/>
    </source>
</evidence>
<evidence type="ECO:0000256" key="15">
    <source>
        <dbReference type="SAM" id="Coils"/>
    </source>
</evidence>
<dbReference type="FunFam" id="3.30.40.10:FF:000138">
    <property type="entry name" value="CXXC-type zinc finger protein 1"/>
    <property type="match status" value="1"/>
</dbReference>
<dbReference type="Ensembl" id="ENSCCRT00000084417.2">
    <property type="protein sequence ID" value="ENSCCRP00000077822.2"/>
    <property type="gene ID" value="ENSCCRG00000040395.2"/>
</dbReference>
<feature type="region of interest" description="Disordered" evidence="16">
    <location>
        <begin position="81"/>
        <end position="101"/>
    </location>
</feature>
<comment type="subcellular location">
    <subcellularLocation>
        <location evidence="1">Nucleus</location>
    </subcellularLocation>
</comment>
<feature type="compositionally biased region" description="Basic and acidic residues" evidence="16">
    <location>
        <begin position="84"/>
        <end position="101"/>
    </location>
</feature>
<keyword evidence="2" id="KW-0597">Phosphoprotein</keyword>
<dbReference type="GO" id="GO:0003677">
    <property type="term" value="F:DNA binding"/>
    <property type="evidence" value="ECO:0007669"/>
    <property type="project" value="UniProtKB-KW"/>
</dbReference>
<dbReference type="InterPro" id="IPR011011">
    <property type="entry name" value="Znf_FYVE_PHD"/>
</dbReference>
<evidence type="ECO:0000256" key="2">
    <source>
        <dbReference type="ARBA" id="ARBA00022553"/>
    </source>
</evidence>
<keyword evidence="3" id="KW-0479">Metal-binding</keyword>
<accession>A0A8C1EFZ1</accession>
<dbReference type="GO" id="GO:0045893">
    <property type="term" value="P:positive regulation of DNA-templated transcription"/>
    <property type="evidence" value="ECO:0007669"/>
    <property type="project" value="TreeGrafter"/>
</dbReference>
<dbReference type="InterPro" id="IPR019787">
    <property type="entry name" value="Znf_PHD-finger"/>
</dbReference>
<evidence type="ECO:0000259" key="18">
    <source>
        <dbReference type="PROSITE" id="PS51058"/>
    </source>
</evidence>
<evidence type="ECO:0000256" key="8">
    <source>
        <dbReference type="ARBA" id="ARBA00023163"/>
    </source>
</evidence>
<feature type="domain" description="CXXC-type" evidence="18">
    <location>
        <begin position="120"/>
        <end position="169"/>
    </location>
</feature>
<dbReference type="PROSITE" id="PS51058">
    <property type="entry name" value="ZF_CXXC"/>
    <property type="match status" value="1"/>
</dbReference>
<evidence type="ECO:0000256" key="13">
    <source>
        <dbReference type="ARBA" id="ARBA00081451"/>
    </source>
</evidence>
<keyword evidence="6" id="KW-0805">Transcription regulation</keyword>
<dbReference type="GeneTree" id="ENSGT00940000166392"/>
<name>A0A8C1EFZ1_CYPCA</name>
<dbReference type="SMART" id="SM00249">
    <property type="entry name" value="PHD"/>
    <property type="match status" value="1"/>
</dbReference>
<keyword evidence="8" id="KW-0804">Transcription</keyword>
<keyword evidence="5" id="KW-0862">Zinc</keyword>
<evidence type="ECO:0000259" key="17">
    <source>
        <dbReference type="PROSITE" id="PS50016"/>
    </source>
</evidence>
<sequence>MSDIDQTPAMDSNVVDAENAPLYCICRKPDINCFMIGCDKCNEWFHGHCINVTEKMAKAIREWYCQQCQEMDPSLSIRYRKKNRDRDVEPERVEKRSSTPEYKIDKRRGSKVKNIIVYELQVKRSARMCGECEPCTRTEDCGHCDFCKDMKKFGGPNKIRQKCRLRQCVVRARKMLRVRDEEFSLCERKDNIMHRNRRYSDDYDENDMEPYEHYKDRNASWGSDDEDGPLYSPVPRKKAIKVKHVKRRDKKIDKKKESRRHKQKQKHRDRLRHSERGDGRHGGDMQQCLGPNCIESARPNSKYCSEDCGMKLATNRIYEILPQRIQQWQQSPCIAEEQGKKQLERIRREQQAARMRLAEMERRFHELEGIIAKAKQQVVQQDEDVNETDSEDTDLQIFCVSCSHPINPKVALRHMERCYAKYESQTSFGSIFPTRIEGATRLFCDVYNPQSKTYCKRLQVLCPEHSRDPKVPADEVCGCPLVRNVFEPTGEYCRVSKRKCNKHYCWEKLRRAEVDLERVRVWYKLDELFEQERNVRTAMTNRAGLLALMLHQTIQHDPLTTDLRSNKDR</sequence>
<dbReference type="AlphaFoldDB" id="A0A8C1EFZ1"/>
<evidence type="ECO:0000256" key="12">
    <source>
        <dbReference type="ARBA" id="ARBA00079319"/>
    </source>
</evidence>
<feature type="compositionally biased region" description="Basic residues" evidence="16">
    <location>
        <begin position="235"/>
        <end position="249"/>
    </location>
</feature>
<dbReference type="Pfam" id="PF12269">
    <property type="entry name" value="CpG_bind_C"/>
    <property type="match status" value="1"/>
</dbReference>